<gene>
    <name evidence="8" type="ORF">ENV60_06020</name>
</gene>
<comment type="similarity">
    <text evidence="1">Belongs to the HicA mRNA interferase family.</text>
</comment>
<keyword evidence="4" id="KW-0255">Endonuclease</keyword>
<dbReference type="InterPro" id="IPR012933">
    <property type="entry name" value="HicA_mRNA_interferase"/>
</dbReference>
<comment type="caution">
    <text evidence="8">The sequence shown here is derived from an EMBL/GenBank/DDBJ whole genome shotgun (WGS) entry which is preliminary data.</text>
</comment>
<evidence type="ECO:0000313" key="8">
    <source>
        <dbReference type="EMBL" id="HGV97834.1"/>
    </source>
</evidence>
<evidence type="ECO:0000256" key="7">
    <source>
        <dbReference type="ARBA" id="ARBA00023016"/>
    </source>
</evidence>
<protein>
    <submittedName>
        <fullName evidence="8">Type II toxin-antitoxin system HicA family toxin</fullName>
    </submittedName>
</protein>
<evidence type="ECO:0000256" key="1">
    <source>
        <dbReference type="ARBA" id="ARBA00006620"/>
    </source>
</evidence>
<evidence type="ECO:0000256" key="3">
    <source>
        <dbReference type="ARBA" id="ARBA00022722"/>
    </source>
</evidence>
<dbReference type="GO" id="GO:0016787">
    <property type="term" value="F:hydrolase activity"/>
    <property type="evidence" value="ECO:0007669"/>
    <property type="project" value="UniProtKB-KW"/>
</dbReference>
<dbReference type="PANTHER" id="PTHR34873">
    <property type="entry name" value="SSR1766 PROTEIN"/>
    <property type="match status" value="1"/>
</dbReference>
<name>A0A7C4XB53_UNCW3</name>
<dbReference type="SUPFAM" id="SSF54786">
    <property type="entry name" value="YcfA/nrd intein domain"/>
    <property type="match status" value="1"/>
</dbReference>
<reference evidence="8" key="1">
    <citation type="journal article" date="2020" name="mSystems">
        <title>Genome- and Community-Level Interaction Insights into Carbon Utilization and Element Cycling Functions of Hydrothermarchaeota in Hydrothermal Sediment.</title>
        <authorList>
            <person name="Zhou Z."/>
            <person name="Liu Y."/>
            <person name="Xu W."/>
            <person name="Pan J."/>
            <person name="Luo Z.H."/>
            <person name="Li M."/>
        </authorList>
    </citation>
    <scope>NUCLEOTIDE SEQUENCE [LARGE SCALE GENOMIC DNA]</scope>
    <source>
        <strain evidence="8">SpSt-774</strain>
    </source>
</reference>
<keyword evidence="5" id="KW-0378">Hydrolase</keyword>
<evidence type="ECO:0000256" key="6">
    <source>
        <dbReference type="ARBA" id="ARBA00022884"/>
    </source>
</evidence>
<dbReference type="GO" id="GO:0004519">
    <property type="term" value="F:endonuclease activity"/>
    <property type="evidence" value="ECO:0007669"/>
    <property type="project" value="UniProtKB-KW"/>
</dbReference>
<dbReference type="AlphaFoldDB" id="A0A7C4XB53"/>
<dbReference type="InterPro" id="IPR038570">
    <property type="entry name" value="HicA_sf"/>
</dbReference>
<dbReference type="GO" id="GO:0003729">
    <property type="term" value="F:mRNA binding"/>
    <property type="evidence" value="ECO:0007669"/>
    <property type="project" value="InterPro"/>
</dbReference>
<dbReference type="PANTHER" id="PTHR34873:SF3">
    <property type="entry name" value="ADDICTION MODULE TOXIN, HICA FAMILY"/>
    <property type="match status" value="1"/>
</dbReference>
<organism evidence="8">
    <name type="scientific">candidate division WOR-3 bacterium</name>
    <dbReference type="NCBI Taxonomy" id="2052148"/>
    <lineage>
        <taxon>Bacteria</taxon>
        <taxon>Bacteria division WOR-3</taxon>
    </lineage>
</organism>
<sequence length="76" mass="8727">MTKFPILGGEEVVKILQGIGFEKIRQKGSHVYLKHPDGRCTVVPIHKGKDIDRGLLRKIIRDVELSYQDFINLIQK</sequence>
<keyword evidence="3" id="KW-0540">Nuclease</keyword>
<proteinExistence type="inferred from homology"/>
<evidence type="ECO:0000256" key="2">
    <source>
        <dbReference type="ARBA" id="ARBA00022649"/>
    </source>
</evidence>
<accession>A0A7C4XB53</accession>
<keyword evidence="2" id="KW-1277">Toxin-antitoxin system</keyword>
<keyword evidence="6" id="KW-0694">RNA-binding</keyword>
<evidence type="ECO:0000256" key="4">
    <source>
        <dbReference type="ARBA" id="ARBA00022759"/>
    </source>
</evidence>
<dbReference type="Gene3D" id="3.30.920.30">
    <property type="entry name" value="Hypothetical protein"/>
    <property type="match status" value="1"/>
</dbReference>
<keyword evidence="7" id="KW-0346">Stress response</keyword>
<dbReference type="EMBL" id="DTGZ01000108">
    <property type="protein sequence ID" value="HGV97834.1"/>
    <property type="molecule type" value="Genomic_DNA"/>
</dbReference>
<evidence type="ECO:0000256" key="5">
    <source>
        <dbReference type="ARBA" id="ARBA00022801"/>
    </source>
</evidence>
<dbReference type="Pfam" id="PF07927">
    <property type="entry name" value="HicA_toxin"/>
    <property type="match status" value="1"/>
</dbReference>